<name>A0A023EYE5_TRIIF</name>
<dbReference type="EMBL" id="GBBI01004595">
    <property type="protein sequence ID" value="JAC14117.1"/>
    <property type="molecule type" value="mRNA"/>
</dbReference>
<feature type="non-terminal residue" evidence="1">
    <location>
        <position position="87"/>
    </location>
</feature>
<evidence type="ECO:0000313" key="1">
    <source>
        <dbReference type="EMBL" id="JAC14117.1"/>
    </source>
</evidence>
<proteinExistence type="evidence at transcript level"/>
<sequence length="87" mass="10004">MTSLELCILVLLFHQHREVLRLLLLVRLWVASYTYYDITIGLTLYNTSSVAAIIVAHRNTYIHLVLAAPNPSVRYQTFEGLVKVVFK</sequence>
<protein>
    <submittedName>
        <fullName evidence="1">Putative secreted protein</fullName>
    </submittedName>
</protein>
<reference evidence="1" key="1">
    <citation type="journal article" date="2014" name="PLoS Negl. Trop. Dis.">
        <title>An updated insight into the Sialotranscriptome of Triatoma infestans: developmental stage and geographic variations.</title>
        <authorList>
            <person name="Schwarz A."/>
            <person name="Medrano-Mercado N."/>
            <person name="Schaub G.A."/>
            <person name="Struchiner C.J."/>
            <person name="Bargues M.D."/>
            <person name="Levy M.Z."/>
            <person name="Ribeiro J.M."/>
        </authorList>
    </citation>
    <scope>NUCLEOTIDE SEQUENCE</scope>
    <source>
        <strain evidence="1">Chile</strain>
        <tissue evidence="1">Salivary glands</tissue>
    </source>
</reference>
<accession>A0A023EYE5</accession>
<organism evidence="1">
    <name type="scientific">Triatoma infestans</name>
    <name type="common">Assassin bug</name>
    <dbReference type="NCBI Taxonomy" id="30076"/>
    <lineage>
        <taxon>Eukaryota</taxon>
        <taxon>Metazoa</taxon>
        <taxon>Ecdysozoa</taxon>
        <taxon>Arthropoda</taxon>
        <taxon>Hexapoda</taxon>
        <taxon>Insecta</taxon>
        <taxon>Pterygota</taxon>
        <taxon>Neoptera</taxon>
        <taxon>Paraneoptera</taxon>
        <taxon>Hemiptera</taxon>
        <taxon>Heteroptera</taxon>
        <taxon>Panheteroptera</taxon>
        <taxon>Cimicomorpha</taxon>
        <taxon>Reduviidae</taxon>
        <taxon>Triatominae</taxon>
        <taxon>Triatoma</taxon>
    </lineage>
</organism>
<dbReference type="AlphaFoldDB" id="A0A023EYE5"/>